<dbReference type="EMBL" id="MFPU01000077">
    <property type="protein sequence ID" value="OGH68865.1"/>
    <property type="molecule type" value="Genomic_DNA"/>
</dbReference>
<dbReference type="Gene3D" id="3.30.110.170">
    <property type="entry name" value="Protein of unknown function (DUF541), domain 1"/>
    <property type="match status" value="1"/>
</dbReference>
<evidence type="ECO:0000256" key="1">
    <source>
        <dbReference type="SAM" id="Phobius"/>
    </source>
</evidence>
<organism evidence="2 3">
    <name type="scientific">Candidatus Magasanikbacteria bacterium RIFCSPHIGHO2_01_FULL_47_8</name>
    <dbReference type="NCBI Taxonomy" id="1798673"/>
    <lineage>
        <taxon>Bacteria</taxon>
        <taxon>Candidatus Magasanikiibacteriota</taxon>
    </lineage>
</organism>
<name>A0A1F6MB77_9BACT</name>
<gene>
    <name evidence="2" type="ORF">A2754_00940</name>
</gene>
<dbReference type="Pfam" id="PF04402">
    <property type="entry name" value="SIMPL"/>
    <property type="match status" value="1"/>
</dbReference>
<proteinExistence type="predicted"/>
<sequence>MDTATGNGQPGNGQSHFHGDFGKKIITTLLAVLLVYLILYVGVLMRNNARKFNYIGVADQMERTLTVNGLGKVNGKNDIAVTTIGYSNTDKEVSKAQAENKRVMDQLMAELKKLGVADKDMQTNYSIYPEYNYTQDKGQELKGYRVSNNVMVKIRDLTKISAILSLPGKYGATEVSGLNFTIDDPENLKAEARDKAVADAKMKAVKLAASLGAQLVEVISYSEYEAGDYPQPIYANLKFDGMGGGGPAPEAIAGGSKDVVINVSLTYKIVRR</sequence>
<comment type="caution">
    <text evidence="2">The sequence shown here is derived from an EMBL/GenBank/DDBJ whole genome shotgun (WGS) entry which is preliminary data.</text>
</comment>
<keyword evidence="1" id="KW-0472">Membrane</keyword>
<dbReference type="GO" id="GO:0006974">
    <property type="term" value="P:DNA damage response"/>
    <property type="evidence" value="ECO:0007669"/>
    <property type="project" value="TreeGrafter"/>
</dbReference>
<dbReference type="InterPro" id="IPR007497">
    <property type="entry name" value="SIMPL/DUF541"/>
</dbReference>
<keyword evidence="1" id="KW-1133">Transmembrane helix</keyword>
<dbReference type="Proteomes" id="UP000177953">
    <property type="component" value="Unassembled WGS sequence"/>
</dbReference>
<keyword evidence="1" id="KW-0812">Transmembrane</keyword>
<feature type="transmembrane region" description="Helical" evidence="1">
    <location>
        <begin position="25"/>
        <end position="45"/>
    </location>
</feature>
<reference evidence="2 3" key="1">
    <citation type="journal article" date="2016" name="Nat. Commun.">
        <title>Thousands of microbial genomes shed light on interconnected biogeochemical processes in an aquifer system.</title>
        <authorList>
            <person name="Anantharaman K."/>
            <person name="Brown C.T."/>
            <person name="Hug L.A."/>
            <person name="Sharon I."/>
            <person name="Castelle C.J."/>
            <person name="Probst A.J."/>
            <person name="Thomas B.C."/>
            <person name="Singh A."/>
            <person name="Wilkins M.J."/>
            <person name="Karaoz U."/>
            <person name="Brodie E.L."/>
            <person name="Williams K.H."/>
            <person name="Hubbard S.S."/>
            <person name="Banfield J.F."/>
        </authorList>
    </citation>
    <scope>NUCLEOTIDE SEQUENCE [LARGE SCALE GENOMIC DNA]</scope>
</reference>
<accession>A0A1F6MB77</accession>
<evidence type="ECO:0000313" key="3">
    <source>
        <dbReference type="Proteomes" id="UP000177953"/>
    </source>
</evidence>
<dbReference type="Gene3D" id="3.30.70.2970">
    <property type="entry name" value="Protein of unknown function (DUF541), domain 2"/>
    <property type="match status" value="1"/>
</dbReference>
<dbReference type="AlphaFoldDB" id="A0A1F6MB77"/>
<evidence type="ECO:0000313" key="2">
    <source>
        <dbReference type="EMBL" id="OGH68865.1"/>
    </source>
</evidence>
<protein>
    <recommendedName>
        <fullName evidence="4">SIMPL domain-containing protein</fullName>
    </recommendedName>
</protein>
<dbReference type="PANTHER" id="PTHR34387:SF1">
    <property type="entry name" value="PERIPLASMIC IMMUNOGENIC PROTEIN"/>
    <property type="match status" value="1"/>
</dbReference>
<dbReference type="InterPro" id="IPR052022">
    <property type="entry name" value="26kDa_periplasmic_antigen"/>
</dbReference>
<dbReference type="PANTHER" id="PTHR34387">
    <property type="entry name" value="SLR1258 PROTEIN"/>
    <property type="match status" value="1"/>
</dbReference>
<evidence type="ECO:0008006" key="4">
    <source>
        <dbReference type="Google" id="ProtNLM"/>
    </source>
</evidence>